<dbReference type="Proteomes" id="UP000228528">
    <property type="component" value="Unassembled WGS sequence"/>
</dbReference>
<protein>
    <recommendedName>
        <fullName evidence="1">DUF7674 domain-containing protein</fullName>
    </recommendedName>
</protein>
<accession>A0A2M6P050</accession>
<proteinExistence type="predicted"/>
<organism evidence="2 3">
    <name type="scientific">Candidatus Magasanikbacteria bacterium CG10_big_fil_rev_8_21_14_0_10_38_6</name>
    <dbReference type="NCBI Taxonomy" id="1974647"/>
    <lineage>
        <taxon>Bacteria</taxon>
        <taxon>Candidatus Magasanikiibacteriota</taxon>
    </lineage>
</organism>
<dbReference type="AlphaFoldDB" id="A0A2M6P050"/>
<comment type="caution">
    <text evidence="2">The sequence shown here is derived from an EMBL/GenBank/DDBJ whole genome shotgun (WGS) entry which is preliminary data.</text>
</comment>
<feature type="domain" description="DUF7674" evidence="1">
    <location>
        <begin position="6"/>
        <end position="104"/>
    </location>
</feature>
<gene>
    <name evidence="2" type="ORF">COU30_04405</name>
</gene>
<evidence type="ECO:0000259" key="1">
    <source>
        <dbReference type="Pfam" id="PF24722"/>
    </source>
</evidence>
<reference evidence="3" key="1">
    <citation type="submission" date="2017-09" db="EMBL/GenBank/DDBJ databases">
        <title>Depth-based differentiation of microbial function through sediment-hosted aquifers and enrichment of novel symbionts in the deep terrestrial subsurface.</title>
        <authorList>
            <person name="Probst A.J."/>
            <person name="Ladd B."/>
            <person name="Jarett J.K."/>
            <person name="Geller-Mcgrath D.E."/>
            <person name="Sieber C.M.K."/>
            <person name="Emerson J.B."/>
            <person name="Anantharaman K."/>
            <person name="Thomas B.C."/>
            <person name="Malmstrom R."/>
            <person name="Stieglmeier M."/>
            <person name="Klingl A."/>
            <person name="Woyke T."/>
            <person name="Ryan C.M."/>
            <person name="Banfield J.F."/>
        </authorList>
    </citation>
    <scope>NUCLEOTIDE SEQUENCE [LARGE SCALE GENOMIC DNA]</scope>
</reference>
<evidence type="ECO:0000313" key="2">
    <source>
        <dbReference type="EMBL" id="PIR77084.1"/>
    </source>
</evidence>
<sequence>MKNKYIEEIKKEFPNFYKYLIEIDEDIELPYMVFSSLGNYIEKVVNEKNIQLVEDIIKYINDKLETEDSYIKDVIVTGTFAEMTNKKEVVEKIKPFLSKKSKELLNIVLSEYN</sequence>
<name>A0A2M6P050_9BACT</name>
<evidence type="ECO:0000313" key="3">
    <source>
        <dbReference type="Proteomes" id="UP000228528"/>
    </source>
</evidence>
<dbReference type="EMBL" id="PFBW01000189">
    <property type="protein sequence ID" value="PIR77084.1"/>
    <property type="molecule type" value="Genomic_DNA"/>
</dbReference>
<dbReference type="InterPro" id="IPR056091">
    <property type="entry name" value="DUF7674"/>
</dbReference>
<dbReference type="Pfam" id="PF24722">
    <property type="entry name" value="DUF7674"/>
    <property type="match status" value="1"/>
</dbReference>